<dbReference type="GO" id="GO:0005741">
    <property type="term" value="C:mitochondrial outer membrane"/>
    <property type="evidence" value="ECO:0007669"/>
    <property type="project" value="TreeGrafter"/>
</dbReference>
<dbReference type="GeneID" id="30036193"/>
<evidence type="ECO:0000256" key="1">
    <source>
        <dbReference type="SAM" id="MobiDB-lite"/>
    </source>
</evidence>
<feature type="compositionally biased region" description="Polar residues" evidence="1">
    <location>
        <begin position="24"/>
        <end position="35"/>
    </location>
</feature>
<feature type="region of interest" description="Disordered" evidence="1">
    <location>
        <begin position="21"/>
        <end position="68"/>
    </location>
</feature>
<dbReference type="GO" id="GO:0045040">
    <property type="term" value="P:protein insertion into mitochondrial outer membrane"/>
    <property type="evidence" value="ECO:0007669"/>
    <property type="project" value="InterPro"/>
</dbReference>
<dbReference type="PANTHER" id="PTHR28230">
    <property type="entry name" value="CHROMOSOME 1, WHOLE GENOME SHOTGUN SEQUENCE"/>
    <property type="match status" value="1"/>
</dbReference>
<reference evidence="2 3" key="1">
    <citation type="submission" date="2016-02" db="EMBL/GenBank/DDBJ databases">
        <title>Complete genome sequence and transcriptome regulation of the pentose utilising yeast Sugiyamaella lignohabitans.</title>
        <authorList>
            <person name="Bellasio M."/>
            <person name="Peymann A."/>
            <person name="Valli M."/>
            <person name="Sipitzky M."/>
            <person name="Graf A."/>
            <person name="Sauer M."/>
            <person name="Marx H."/>
            <person name="Mattanovich D."/>
        </authorList>
    </citation>
    <scope>NUCLEOTIDE SEQUENCE [LARGE SCALE GENOMIC DNA]</scope>
    <source>
        <strain evidence="2 3">CBS 10342</strain>
    </source>
</reference>
<dbReference type="EMBL" id="CP014500">
    <property type="protein sequence ID" value="ANB11295.1"/>
    <property type="molecule type" value="Genomic_DNA"/>
</dbReference>
<dbReference type="RefSeq" id="XP_018733772.1">
    <property type="nucleotide sequence ID" value="XM_018881153.1"/>
</dbReference>
<sequence length="183" mass="20679">MSIDEGADILARVQRAGLLADFSTGPQQIPTDGTTPSPPWPPLFEDNGHDADSEDSDDEDDDDDSGHNQRVLDAQKEWDESMRQLGSLFTLIFFPIIGKFLGRRFSYYCKCDNIFYETGLASGGWGSAPDPVARFARCLDRGDGVFLWHRGHWHRVSMLGTDQTNIVVWRQYLDYRYAPSKPS</sequence>
<organism evidence="2 3">
    <name type="scientific">Sugiyamaella lignohabitans</name>
    <dbReference type="NCBI Taxonomy" id="796027"/>
    <lineage>
        <taxon>Eukaryota</taxon>
        <taxon>Fungi</taxon>
        <taxon>Dikarya</taxon>
        <taxon>Ascomycota</taxon>
        <taxon>Saccharomycotina</taxon>
        <taxon>Dipodascomycetes</taxon>
        <taxon>Dipodascales</taxon>
        <taxon>Trichomonascaceae</taxon>
        <taxon>Sugiyamaella</taxon>
    </lineage>
</organism>
<dbReference type="AlphaFoldDB" id="A0A167C6W7"/>
<dbReference type="OrthoDB" id="5555533at2759"/>
<accession>A0A167C6W7</accession>
<evidence type="ECO:0000313" key="3">
    <source>
        <dbReference type="Proteomes" id="UP000189580"/>
    </source>
</evidence>
<dbReference type="GO" id="GO:0070096">
    <property type="term" value="P:mitochondrial outer membrane translocase complex assembly"/>
    <property type="evidence" value="ECO:0007669"/>
    <property type="project" value="InterPro"/>
</dbReference>
<dbReference type="PANTHER" id="PTHR28230:SF1">
    <property type="entry name" value="MITOCHONDRIAL IMPORT PROTEIN 2"/>
    <property type="match status" value="1"/>
</dbReference>
<name>A0A167C6W7_9ASCO</name>
<keyword evidence="3" id="KW-1185">Reference proteome</keyword>
<dbReference type="InterPro" id="IPR037652">
    <property type="entry name" value="Mim2"/>
</dbReference>
<dbReference type="Pfam" id="PF19117">
    <property type="entry name" value="Mim2"/>
    <property type="match status" value="1"/>
</dbReference>
<protein>
    <submittedName>
        <fullName evidence="2">Uncharacterized protein</fullName>
    </submittedName>
</protein>
<dbReference type="Proteomes" id="UP000189580">
    <property type="component" value="Chromosome c"/>
</dbReference>
<evidence type="ECO:0000313" key="2">
    <source>
        <dbReference type="EMBL" id="ANB11295.1"/>
    </source>
</evidence>
<dbReference type="KEGG" id="slb:AWJ20_4099"/>
<proteinExistence type="predicted"/>
<gene>
    <name evidence="2" type="ORF">AWJ20_4099</name>
</gene>
<feature type="compositionally biased region" description="Acidic residues" evidence="1">
    <location>
        <begin position="52"/>
        <end position="64"/>
    </location>
</feature>